<keyword evidence="2" id="KW-1185">Reference proteome</keyword>
<dbReference type="Proteomes" id="UP000814128">
    <property type="component" value="Unassembled WGS sequence"/>
</dbReference>
<sequence length="133" mass="15229">MPQSPHAILYGDGYYPTALHLFEALKFLPHRPDIAEMIRQAPSNALARLSKRHARAMRADWDYVAVQMMDEALYHKFCQHVEAREVLLGTGSSQLVFEAGEEPFRDFGLQENGMARSLERVRSKLLRNLSDDN</sequence>
<evidence type="ECO:0000313" key="1">
    <source>
        <dbReference type="EMBL" id="KAI0028427.1"/>
    </source>
</evidence>
<reference evidence="1" key="2">
    <citation type="journal article" date="2022" name="New Phytol.">
        <title>Evolutionary transition to the ectomycorrhizal habit in the genomes of a hyperdiverse lineage of mushroom-forming fungi.</title>
        <authorList>
            <person name="Looney B."/>
            <person name="Miyauchi S."/>
            <person name="Morin E."/>
            <person name="Drula E."/>
            <person name="Courty P.E."/>
            <person name="Kohler A."/>
            <person name="Kuo A."/>
            <person name="LaButti K."/>
            <person name="Pangilinan J."/>
            <person name="Lipzen A."/>
            <person name="Riley R."/>
            <person name="Andreopoulos W."/>
            <person name="He G."/>
            <person name="Johnson J."/>
            <person name="Nolan M."/>
            <person name="Tritt A."/>
            <person name="Barry K.W."/>
            <person name="Grigoriev I.V."/>
            <person name="Nagy L.G."/>
            <person name="Hibbett D."/>
            <person name="Henrissat B."/>
            <person name="Matheny P.B."/>
            <person name="Labbe J."/>
            <person name="Martin F.M."/>
        </authorList>
    </citation>
    <scope>NUCLEOTIDE SEQUENCE</scope>
    <source>
        <strain evidence="1">EC-137</strain>
    </source>
</reference>
<dbReference type="EMBL" id="MU273754">
    <property type="protein sequence ID" value="KAI0028427.1"/>
    <property type="molecule type" value="Genomic_DNA"/>
</dbReference>
<name>A0ACB8Q9P9_9AGAM</name>
<protein>
    <submittedName>
        <fullName evidence="1">Uncharacterized protein</fullName>
    </submittedName>
</protein>
<comment type="caution">
    <text evidence="1">The sequence shown here is derived from an EMBL/GenBank/DDBJ whole genome shotgun (WGS) entry which is preliminary data.</text>
</comment>
<gene>
    <name evidence="1" type="ORF">K488DRAFT_58656</name>
</gene>
<reference evidence="1" key="1">
    <citation type="submission" date="2021-02" db="EMBL/GenBank/DDBJ databases">
        <authorList>
            <consortium name="DOE Joint Genome Institute"/>
            <person name="Ahrendt S."/>
            <person name="Looney B.P."/>
            <person name="Miyauchi S."/>
            <person name="Morin E."/>
            <person name="Drula E."/>
            <person name="Courty P.E."/>
            <person name="Chicoki N."/>
            <person name="Fauchery L."/>
            <person name="Kohler A."/>
            <person name="Kuo A."/>
            <person name="Labutti K."/>
            <person name="Pangilinan J."/>
            <person name="Lipzen A."/>
            <person name="Riley R."/>
            <person name="Andreopoulos W."/>
            <person name="He G."/>
            <person name="Johnson J."/>
            <person name="Barry K.W."/>
            <person name="Grigoriev I.V."/>
            <person name="Nagy L."/>
            <person name="Hibbett D."/>
            <person name="Henrissat B."/>
            <person name="Matheny P.B."/>
            <person name="Labbe J."/>
            <person name="Martin F."/>
        </authorList>
    </citation>
    <scope>NUCLEOTIDE SEQUENCE</scope>
    <source>
        <strain evidence="1">EC-137</strain>
    </source>
</reference>
<organism evidence="1 2">
    <name type="scientific">Vararia minispora EC-137</name>
    <dbReference type="NCBI Taxonomy" id="1314806"/>
    <lineage>
        <taxon>Eukaryota</taxon>
        <taxon>Fungi</taxon>
        <taxon>Dikarya</taxon>
        <taxon>Basidiomycota</taxon>
        <taxon>Agaricomycotina</taxon>
        <taxon>Agaricomycetes</taxon>
        <taxon>Russulales</taxon>
        <taxon>Lachnocladiaceae</taxon>
        <taxon>Vararia</taxon>
    </lineage>
</organism>
<accession>A0ACB8Q9P9</accession>
<evidence type="ECO:0000313" key="2">
    <source>
        <dbReference type="Proteomes" id="UP000814128"/>
    </source>
</evidence>
<proteinExistence type="predicted"/>